<keyword evidence="4" id="KW-1185">Reference proteome</keyword>
<protein>
    <submittedName>
        <fullName evidence="3">F-box protein</fullName>
    </submittedName>
</protein>
<gene>
    <name evidence="3" type="ORF">Tco_1042524</name>
</gene>
<feature type="domain" description="F-box" evidence="2">
    <location>
        <begin position="28"/>
        <end position="62"/>
    </location>
</feature>
<name>A0ABQ5GKT7_9ASTR</name>
<sequence>MMTSSFRQDHTTTSYPQPPPSATVDHFDVLPDSLLLVIFNNLKDIKSLGKCCVVSKRFHTLIPQVQNIMVCVDCVVSDNNTTKPYKPFSVLNILRHMLGSVSNFLRPMHADVDHKQQKHHSPTHVLKNFKDVRELTIELPKGELDIEDDVLLNWRADFGSTLRKCMMLAASSVTKSLKEDEVNGNDGSIPDTFYTNGGLKMRVVWTISTLIAASARHYLLKEIIDEHKTLKKLVLSDVDRQGVLRMNKEEMDELRVKPLSVSLATNRTSIPALSMKLWYAPYLELSDGSVLKGATLVAIRPSEKLVSKDVNDGSWVDFEEFEEPYRTAARMLVKRKTYGLEMNSF</sequence>
<dbReference type="SUPFAM" id="SSF81383">
    <property type="entry name" value="F-box domain"/>
    <property type="match status" value="1"/>
</dbReference>
<dbReference type="PANTHER" id="PTHR31215">
    <property type="entry name" value="OS05G0510400 PROTEIN-RELATED"/>
    <property type="match status" value="1"/>
</dbReference>
<dbReference type="InterPro" id="IPR036047">
    <property type="entry name" value="F-box-like_dom_sf"/>
</dbReference>
<dbReference type="EMBL" id="BQNB010018564">
    <property type="protein sequence ID" value="GJT75799.1"/>
    <property type="molecule type" value="Genomic_DNA"/>
</dbReference>
<feature type="region of interest" description="Disordered" evidence="1">
    <location>
        <begin position="1"/>
        <end position="22"/>
    </location>
</feature>
<dbReference type="Proteomes" id="UP001151760">
    <property type="component" value="Unassembled WGS sequence"/>
</dbReference>
<dbReference type="Pfam" id="PF12937">
    <property type="entry name" value="F-box-like"/>
    <property type="match status" value="1"/>
</dbReference>
<reference evidence="3" key="2">
    <citation type="submission" date="2022-01" db="EMBL/GenBank/DDBJ databases">
        <authorList>
            <person name="Yamashiro T."/>
            <person name="Shiraishi A."/>
            <person name="Satake H."/>
            <person name="Nakayama K."/>
        </authorList>
    </citation>
    <scope>NUCLEOTIDE SEQUENCE</scope>
</reference>
<accession>A0ABQ5GKT7</accession>
<evidence type="ECO:0000313" key="3">
    <source>
        <dbReference type="EMBL" id="GJT75799.1"/>
    </source>
</evidence>
<evidence type="ECO:0000256" key="1">
    <source>
        <dbReference type="SAM" id="MobiDB-lite"/>
    </source>
</evidence>
<dbReference type="InterPro" id="IPR001810">
    <property type="entry name" value="F-box_dom"/>
</dbReference>
<dbReference type="Gene3D" id="1.20.1280.50">
    <property type="match status" value="1"/>
</dbReference>
<proteinExistence type="predicted"/>
<dbReference type="InterPro" id="IPR044809">
    <property type="entry name" value="AUF1-like"/>
</dbReference>
<feature type="compositionally biased region" description="Polar residues" evidence="1">
    <location>
        <begin position="1"/>
        <end position="15"/>
    </location>
</feature>
<dbReference type="CDD" id="cd09917">
    <property type="entry name" value="F-box_SF"/>
    <property type="match status" value="1"/>
</dbReference>
<reference evidence="3" key="1">
    <citation type="journal article" date="2022" name="Int. J. Mol. Sci.">
        <title>Draft Genome of Tanacetum Coccineum: Genomic Comparison of Closely Related Tanacetum-Family Plants.</title>
        <authorList>
            <person name="Yamashiro T."/>
            <person name="Shiraishi A."/>
            <person name="Nakayama K."/>
            <person name="Satake H."/>
        </authorList>
    </citation>
    <scope>NUCLEOTIDE SEQUENCE</scope>
</reference>
<evidence type="ECO:0000313" key="4">
    <source>
        <dbReference type="Proteomes" id="UP001151760"/>
    </source>
</evidence>
<comment type="caution">
    <text evidence="3">The sequence shown here is derived from an EMBL/GenBank/DDBJ whole genome shotgun (WGS) entry which is preliminary data.</text>
</comment>
<evidence type="ECO:0000259" key="2">
    <source>
        <dbReference type="Pfam" id="PF12937"/>
    </source>
</evidence>
<organism evidence="3 4">
    <name type="scientific">Tanacetum coccineum</name>
    <dbReference type="NCBI Taxonomy" id="301880"/>
    <lineage>
        <taxon>Eukaryota</taxon>
        <taxon>Viridiplantae</taxon>
        <taxon>Streptophyta</taxon>
        <taxon>Embryophyta</taxon>
        <taxon>Tracheophyta</taxon>
        <taxon>Spermatophyta</taxon>
        <taxon>Magnoliopsida</taxon>
        <taxon>eudicotyledons</taxon>
        <taxon>Gunneridae</taxon>
        <taxon>Pentapetalae</taxon>
        <taxon>asterids</taxon>
        <taxon>campanulids</taxon>
        <taxon>Asterales</taxon>
        <taxon>Asteraceae</taxon>
        <taxon>Asteroideae</taxon>
        <taxon>Anthemideae</taxon>
        <taxon>Anthemidinae</taxon>
        <taxon>Tanacetum</taxon>
    </lineage>
</organism>